<organism evidence="2">
    <name type="scientific">Odontella aurita</name>
    <dbReference type="NCBI Taxonomy" id="265563"/>
    <lineage>
        <taxon>Eukaryota</taxon>
        <taxon>Sar</taxon>
        <taxon>Stramenopiles</taxon>
        <taxon>Ochrophyta</taxon>
        <taxon>Bacillariophyta</taxon>
        <taxon>Mediophyceae</taxon>
        <taxon>Biddulphiophycidae</taxon>
        <taxon>Eupodiscales</taxon>
        <taxon>Odontellaceae</taxon>
        <taxon>Odontella</taxon>
    </lineage>
</organism>
<proteinExistence type="predicted"/>
<gene>
    <name evidence="2" type="ORF">OAUR00152_LOCUS9666</name>
</gene>
<evidence type="ECO:0000256" key="1">
    <source>
        <dbReference type="SAM" id="MobiDB-lite"/>
    </source>
</evidence>
<name>A0A7S4IBT4_9STRA</name>
<protein>
    <submittedName>
        <fullName evidence="2">Uncharacterized protein</fullName>
    </submittedName>
</protein>
<sequence length="111" mass="12458">MAVSSELPPKIILTRKILLLGCDPPDLSPSFAFVRMALNPEARIFPPPPPKGERRYHGGRRPRGDVSLSHRARRAPWTTNLLFSKTEVRTRKGGRLCVKERCLLFSPADIA</sequence>
<dbReference type="AlphaFoldDB" id="A0A7S4IBT4"/>
<accession>A0A7S4IBT4</accession>
<feature type="region of interest" description="Disordered" evidence="1">
    <location>
        <begin position="44"/>
        <end position="70"/>
    </location>
</feature>
<dbReference type="EMBL" id="HBKQ01014067">
    <property type="protein sequence ID" value="CAE2224418.1"/>
    <property type="molecule type" value="Transcribed_RNA"/>
</dbReference>
<evidence type="ECO:0000313" key="2">
    <source>
        <dbReference type="EMBL" id="CAE2224418.1"/>
    </source>
</evidence>
<reference evidence="2" key="1">
    <citation type="submission" date="2021-01" db="EMBL/GenBank/DDBJ databases">
        <authorList>
            <person name="Corre E."/>
            <person name="Pelletier E."/>
            <person name="Niang G."/>
            <person name="Scheremetjew M."/>
            <person name="Finn R."/>
            <person name="Kale V."/>
            <person name="Holt S."/>
            <person name="Cochrane G."/>
            <person name="Meng A."/>
            <person name="Brown T."/>
            <person name="Cohen L."/>
        </authorList>
    </citation>
    <scope>NUCLEOTIDE SEQUENCE</scope>
    <source>
        <strain evidence="2">Isolate 1302-5</strain>
    </source>
</reference>